<evidence type="ECO:0000313" key="1">
    <source>
        <dbReference type="EMBL" id="NAS13581.1"/>
    </source>
</evidence>
<evidence type="ECO:0008006" key="3">
    <source>
        <dbReference type="Google" id="ProtNLM"/>
    </source>
</evidence>
<reference evidence="1 2" key="1">
    <citation type="submission" date="2020-01" db="EMBL/GenBank/DDBJ databases">
        <title>Bacteria diversity of Porities sp.</title>
        <authorList>
            <person name="Wang G."/>
        </authorList>
    </citation>
    <scope>NUCLEOTIDE SEQUENCE [LARGE SCALE GENOMIC DNA]</scope>
    <source>
        <strain evidence="1 2">R33</strain>
    </source>
</reference>
<comment type="caution">
    <text evidence="1">The sequence shown here is derived from an EMBL/GenBank/DDBJ whole genome shotgun (WGS) entry which is preliminary data.</text>
</comment>
<evidence type="ECO:0000313" key="2">
    <source>
        <dbReference type="Proteomes" id="UP000475249"/>
    </source>
</evidence>
<dbReference type="InterPro" id="IPR023393">
    <property type="entry name" value="START-like_dom_sf"/>
</dbReference>
<protein>
    <recommendedName>
        <fullName evidence="3">Polyketide cyclase / dehydrase and lipid transport</fullName>
    </recommendedName>
</protein>
<sequence>MKFSGHIDINKPVEEVVNFFTDSKNLAKWQDGFVKKELLEGNAWENGAVSKMYYQYGKRGMELTETIISNLLPHSFEASYHHKHMDNTMRSEFKPLGELATRYIYEVEYTRMSFVPKLMGILFPSMYRKQGEKWIKQFKEQIEKL</sequence>
<proteinExistence type="predicted"/>
<dbReference type="CDD" id="cd07812">
    <property type="entry name" value="SRPBCC"/>
    <property type="match status" value="1"/>
</dbReference>
<dbReference type="Gene3D" id="3.30.530.20">
    <property type="match status" value="1"/>
</dbReference>
<accession>A0A6L9EFW6</accession>
<gene>
    <name evidence="1" type="ORF">GTQ38_16330</name>
</gene>
<keyword evidence="2" id="KW-1185">Reference proteome</keyword>
<name>A0A6L9EFW6_9FLAO</name>
<dbReference type="RefSeq" id="WP_161436612.1">
    <property type="nucleotide sequence ID" value="NZ_WXYO01000007.1"/>
</dbReference>
<dbReference type="SUPFAM" id="SSF55961">
    <property type="entry name" value="Bet v1-like"/>
    <property type="match status" value="1"/>
</dbReference>
<dbReference type="AlphaFoldDB" id="A0A6L9EFW6"/>
<organism evidence="1 2">
    <name type="scientific">Poritiphilus flavus</name>
    <dbReference type="NCBI Taxonomy" id="2697053"/>
    <lineage>
        <taxon>Bacteria</taxon>
        <taxon>Pseudomonadati</taxon>
        <taxon>Bacteroidota</taxon>
        <taxon>Flavobacteriia</taxon>
        <taxon>Flavobacteriales</taxon>
        <taxon>Flavobacteriaceae</taxon>
        <taxon>Poritiphilus</taxon>
    </lineage>
</organism>
<dbReference type="Proteomes" id="UP000475249">
    <property type="component" value="Unassembled WGS sequence"/>
</dbReference>
<dbReference type="EMBL" id="WXYO01000007">
    <property type="protein sequence ID" value="NAS13581.1"/>
    <property type="molecule type" value="Genomic_DNA"/>
</dbReference>